<dbReference type="InterPro" id="IPR007111">
    <property type="entry name" value="NACHT_NTPase"/>
</dbReference>
<dbReference type="PANTHER" id="PTHR10039">
    <property type="entry name" value="AMELOGENIN"/>
    <property type="match status" value="1"/>
</dbReference>
<keyword evidence="1" id="KW-0677">Repeat</keyword>
<dbReference type="Pfam" id="PF24883">
    <property type="entry name" value="NPHP3_N"/>
    <property type="match status" value="1"/>
</dbReference>
<evidence type="ECO:0000259" key="2">
    <source>
        <dbReference type="PROSITE" id="PS50837"/>
    </source>
</evidence>
<evidence type="ECO:0000313" key="3">
    <source>
        <dbReference type="EMBL" id="GJJ10744.1"/>
    </source>
</evidence>
<dbReference type="Gene3D" id="2.130.10.10">
    <property type="entry name" value="YVTN repeat-like/Quinoprotein amine dehydrogenase"/>
    <property type="match status" value="2"/>
</dbReference>
<organism evidence="3 4">
    <name type="scientific">Clathrus columnatus</name>
    <dbReference type="NCBI Taxonomy" id="1419009"/>
    <lineage>
        <taxon>Eukaryota</taxon>
        <taxon>Fungi</taxon>
        <taxon>Dikarya</taxon>
        <taxon>Basidiomycota</taxon>
        <taxon>Agaricomycotina</taxon>
        <taxon>Agaricomycetes</taxon>
        <taxon>Phallomycetidae</taxon>
        <taxon>Phallales</taxon>
        <taxon>Clathraceae</taxon>
        <taxon>Clathrus</taxon>
    </lineage>
</organism>
<protein>
    <recommendedName>
        <fullName evidence="2">NACHT domain-containing protein</fullName>
    </recommendedName>
</protein>
<reference evidence="3" key="1">
    <citation type="submission" date="2021-10" db="EMBL/GenBank/DDBJ databases">
        <title>De novo Genome Assembly of Clathrus columnatus (Basidiomycota, Fungi) Using Illumina and Nanopore Sequence Data.</title>
        <authorList>
            <person name="Ogiso-Tanaka E."/>
            <person name="Itagaki H."/>
            <person name="Hosoya T."/>
            <person name="Hosaka K."/>
        </authorList>
    </citation>
    <scope>NUCLEOTIDE SEQUENCE</scope>
    <source>
        <strain evidence="3">MO-923</strain>
    </source>
</reference>
<keyword evidence="4" id="KW-1185">Reference proteome</keyword>
<evidence type="ECO:0000313" key="4">
    <source>
        <dbReference type="Proteomes" id="UP001050691"/>
    </source>
</evidence>
<dbReference type="SUPFAM" id="SSF101908">
    <property type="entry name" value="Putative isomerase YbhE"/>
    <property type="match status" value="1"/>
</dbReference>
<gene>
    <name evidence="3" type="ORF">Clacol_004971</name>
</gene>
<dbReference type="InterPro" id="IPR027417">
    <property type="entry name" value="P-loop_NTPase"/>
</dbReference>
<accession>A0AAV5AC06</accession>
<dbReference type="Proteomes" id="UP001050691">
    <property type="component" value="Unassembled WGS sequence"/>
</dbReference>
<dbReference type="InterPro" id="IPR015943">
    <property type="entry name" value="WD40/YVTN_repeat-like_dom_sf"/>
</dbReference>
<dbReference type="SUPFAM" id="SSF52540">
    <property type="entry name" value="P-loop containing nucleoside triphosphate hydrolases"/>
    <property type="match status" value="1"/>
</dbReference>
<evidence type="ECO:0000256" key="1">
    <source>
        <dbReference type="ARBA" id="ARBA00022737"/>
    </source>
</evidence>
<dbReference type="EMBL" id="BPWL01000005">
    <property type="protein sequence ID" value="GJJ10744.1"/>
    <property type="molecule type" value="Genomic_DNA"/>
</dbReference>
<dbReference type="Gene3D" id="3.40.50.300">
    <property type="entry name" value="P-loop containing nucleotide triphosphate hydrolases"/>
    <property type="match status" value="1"/>
</dbReference>
<sequence>MKRLSQKLGSKLKRDKLKREELNLAEMAYVPQESESGDTLIPSAIDVSSETLDSSLQAARQALVHTRTMSGRHLEHENKPGYYGQIGLSVVNRLSMFTHSVKMFTDVITNTQGIDQSILDLFETLDSVYKFVEDATEIKKHPSYERIMSSLAQQTVECAYFIRDYANKKNFCTPAKSRCSYQGAFAKLLEEFQTRSSLHTEILLELNQSTSENISSIPSIEPTEYSSGENLDLDNLPYASGAGLSTRKKCLPGTRVEVLDEIIEWINNADDNSPRLFWLAGPAGVGKSAIAHSIALRFKSIRRLGSFFCFDRNQSLDGRRDKIFPTIARDLADLDSQIKHELAKVIKNETSLRKTPDLQLEWDKFIHEPLRITSQVSTGPILVVIDALDESGDPTSRRELVKILEKETSSLPVNIRFLVTSRPEKDITLTFNKSHIRTKMMNTIPEGETNRDILSYFRTTLEAEIADGLFQWAFLASKFLTGLGNSAGSIATERYENLVNAQRIRSINDPLDVMYNQILSSLFDSDDPQVMTRFRSVIGSIVIASEPLSMKTLVALRGENIPMSRRETDIKVVIQYMGSLLSGTDDPSSTIRPLHLSFREYLLDERRSGDFWINPSDHHRDFALDCLHTMSEGLRFNICDIPNSYIRNIDDEGLPERILSSISPQLSYSSRFWVLHVSSTALDSLLGEKVDKFLHDYFLQWLEVLSLLKAVRGAAKSMSNLISWCSGKECHGTLYDFAIEGKRFLQLFGNVIAESAPHIYLSALPFCPQDSVIYKTFIDRFRNTFQITSGPLNGWPLGRWRIDGTKGIECACFSHGGQYLVVGLRGGVIKVLDSETLEIISVLESPHKQPIRTVEFSTDDKSLVFATTTHNLETKKEVLKINTQDTAIENFSYAFSNALNSSFVVYLSGEVQLWSLETGAVLRRFQPPFPGLLDPSYPDHGTILSSPKISLVGEKIIFHRYGRLYIWNLQDNLLTTLQGYGILEDFTMTLDGNCMSIQSPGNLILHDMNDNVELHCETTSSLFCRNVFSKDGKRLAAFQSDRLDVLDLDGWRSFAQIHHSKSSSRYSLPPVVSSDGKYFSVGTSGDNYYEIWDFELRQPIHTLSRGERTSHANYSPEISGIFSPMSRYFGYVSDKQRVGLYDIYSETTKDIQVLSRFHDQHAEVASIAFSQDEPLLAVSLNVVDIPKPVELGHRPKFKASSTFRYFAYTFERGDITLFSRTQLIPLDSVNCEPIPMWSSGDTEDFAFSLDEKRILISRGSKIFHINLITAECQAVTLQGIPPDPNYTMHRSIFLTSNSEALLSEGATCKDDQGRRCCVWDALSGRLLHSVSPEYPDEFIRCYTPVHQCVFTSSSLYERILVLDTEEDVQICFSSSKEHSLRTLPRGSSARLRPDGWVVTQNDELLFWVPQEYHQILHLPKLKYILGRKTIELDLSTFLHGPLWTSCCNIAASNLSVQ</sequence>
<dbReference type="PROSITE" id="PS50837">
    <property type="entry name" value="NACHT"/>
    <property type="match status" value="1"/>
</dbReference>
<proteinExistence type="predicted"/>
<comment type="caution">
    <text evidence="3">The sequence shown here is derived from an EMBL/GenBank/DDBJ whole genome shotgun (WGS) entry which is preliminary data.</text>
</comment>
<dbReference type="InterPro" id="IPR056884">
    <property type="entry name" value="NPHP3-like_N"/>
</dbReference>
<feature type="domain" description="NACHT" evidence="2">
    <location>
        <begin position="275"/>
        <end position="423"/>
    </location>
</feature>
<dbReference type="SUPFAM" id="SSF82171">
    <property type="entry name" value="DPP6 N-terminal domain-like"/>
    <property type="match status" value="1"/>
</dbReference>
<name>A0AAV5AC06_9AGAM</name>
<dbReference type="PANTHER" id="PTHR10039:SF17">
    <property type="entry name" value="FUNGAL STAND N-TERMINAL GOODBYE DOMAIN-CONTAINING PROTEIN-RELATED"/>
    <property type="match status" value="1"/>
</dbReference>